<organism evidence="1 2">
    <name type="scientific">Antrodiella citrinella</name>
    <dbReference type="NCBI Taxonomy" id="2447956"/>
    <lineage>
        <taxon>Eukaryota</taxon>
        <taxon>Fungi</taxon>
        <taxon>Dikarya</taxon>
        <taxon>Basidiomycota</taxon>
        <taxon>Agaricomycotina</taxon>
        <taxon>Agaricomycetes</taxon>
        <taxon>Polyporales</taxon>
        <taxon>Steccherinaceae</taxon>
        <taxon>Antrodiella</taxon>
    </lineage>
</organism>
<reference evidence="1 2" key="1">
    <citation type="submission" date="2019-02" db="EMBL/GenBank/DDBJ databases">
        <title>Genome sequencing of the rare red list fungi Antrodiella citrinella (Flaviporus citrinellus).</title>
        <authorList>
            <person name="Buettner E."/>
            <person name="Kellner H."/>
        </authorList>
    </citation>
    <scope>NUCLEOTIDE SEQUENCE [LARGE SCALE GENOMIC DNA]</scope>
    <source>
        <strain evidence="1 2">DSM 108506</strain>
    </source>
</reference>
<proteinExistence type="predicted"/>
<dbReference type="Proteomes" id="UP000308730">
    <property type="component" value="Unassembled WGS sequence"/>
</dbReference>
<keyword evidence="2" id="KW-1185">Reference proteome</keyword>
<evidence type="ECO:0000313" key="2">
    <source>
        <dbReference type="Proteomes" id="UP000308730"/>
    </source>
</evidence>
<name>A0A4S4MBH2_9APHY</name>
<comment type="caution">
    <text evidence="1">The sequence shown here is derived from an EMBL/GenBank/DDBJ whole genome shotgun (WGS) entry which is preliminary data.</text>
</comment>
<dbReference type="EMBL" id="SGPM01000496">
    <property type="protein sequence ID" value="THH20340.1"/>
    <property type="molecule type" value="Genomic_DNA"/>
</dbReference>
<evidence type="ECO:0000313" key="1">
    <source>
        <dbReference type="EMBL" id="THH20340.1"/>
    </source>
</evidence>
<accession>A0A4S4MBH2</accession>
<gene>
    <name evidence="1" type="ORF">EUX98_g8599</name>
</gene>
<sequence>MKNLLKINRKGAMCDFVAGASWAKVVEERGMKGKLPGVTVDEGLFFDKDTVDKTELLILFLGKVSEWESHQLVNSDCHPAFDCVPASKVEPFSRRKRMTTMKKVGCKFESPGAMEEMCNL</sequence>
<protein>
    <submittedName>
        <fullName evidence="1">Uncharacterized protein</fullName>
    </submittedName>
</protein>
<dbReference type="AlphaFoldDB" id="A0A4S4MBH2"/>